<dbReference type="PANTHER" id="PTHR45772:SF10">
    <property type="entry name" value="LIPOPOLYSACCHARIDE EXPORT SYSTEM ATP-BINDING PROTEIN LPTB"/>
    <property type="match status" value="1"/>
</dbReference>
<name>D7BF54_ALLS1</name>
<dbReference type="SMART" id="SM00382">
    <property type="entry name" value="AAA"/>
    <property type="match status" value="1"/>
</dbReference>
<dbReference type="CDD" id="cd03218">
    <property type="entry name" value="ABC_YhbG"/>
    <property type="match status" value="1"/>
</dbReference>
<sequence>MDTVPEGVSRHPTPPLISAQTRLQTQNLVKRYGRREVVRGVSLELSRGGIVALFGPNGAGKTTTFYMVVGFIRPNAGRIFLKGQDVTHLPMYKRARLGLGYLPQEPSAFRRMTALENLLAVLEFQPIPKSERQERARELLDELGILHLKDKYAYTLSGGERRRLEIARALCTNPDFILLDEPFTGVDPKNVHDIQRLIEELRSRRGVGIFITDHSVRETLAIADRVYLMYDGQVQFEGSAEEFARDAGVRTHYLGDEYEL</sequence>
<evidence type="ECO:0000256" key="1">
    <source>
        <dbReference type="ARBA" id="ARBA00022448"/>
    </source>
</evidence>
<dbReference type="GO" id="GO:0016887">
    <property type="term" value="F:ATP hydrolysis activity"/>
    <property type="evidence" value="ECO:0007669"/>
    <property type="project" value="InterPro"/>
</dbReference>
<gene>
    <name evidence="5" type="ordered locus">Mesil_1517</name>
</gene>
<evidence type="ECO:0000259" key="4">
    <source>
        <dbReference type="PROSITE" id="PS50893"/>
    </source>
</evidence>
<dbReference type="RefSeq" id="WP_013157972.1">
    <property type="nucleotide sequence ID" value="NC_014212.1"/>
</dbReference>
<dbReference type="Gene3D" id="3.40.50.300">
    <property type="entry name" value="P-loop containing nucleotide triphosphate hydrolases"/>
    <property type="match status" value="1"/>
</dbReference>
<dbReference type="Proteomes" id="UP000001916">
    <property type="component" value="Chromosome"/>
</dbReference>
<dbReference type="InterPro" id="IPR017871">
    <property type="entry name" value="ABC_transporter-like_CS"/>
</dbReference>
<evidence type="ECO:0000256" key="3">
    <source>
        <dbReference type="ARBA" id="ARBA00022840"/>
    </source>
</evidence>
<dbReference type="InterPro" id="IPR027417">
    <property type="entry name" value="P-loop_NTPase"/>
</dbReference>
<accession>D7BF54</accession>
<organism evidence="5 6">
    <name type="scientific">Allomeiothermus silvanus (strain ATCC 700542 / DSM 9946 / NBRC 106475 / NCIMB 13440 / VI-R2)</name>
    <name type="common">Thermus silvanus</name>
    <dbReference type="NCBI Taxonomy" id="526227"/>
    <lineage>
        <taxon>Bacteria</taxon>
        <taxon>Thermotogati</taxon>
        <taxon>Deinococcota</taxon>
        <taxon>Deinococci</taxon>
        <taxon>Thermales</taxon>
        <taxon>Thermaceae</taxon>
        <taxon>Allomeiothermus</taxon>
    </lineage>
</organism>
<dbReference type="GO" id="GO:0043190">
    <property type="term" value="C:ATP-binding cassette (ABC) transporter complex"/>
    <property type="evidence" value="ECO:0007669"/>
    <property type="project" value="InterPro"/>
</dbReference>
<dbReference type="GO" id="GO:0055085">
    <property type="term" value="P:transmembrane transport"/>
    <property type="evidence" value="ECO:0007669"/>
    <property type="project" value="InterPro"/>
</dbReference>
<dbReference type="EMBL" id="CP002042">
    <property type="protein sequence ID" value="ADH63407.1"/>
    <property type="molecule type" value="Genomic_DNA"/>
</dbReference>
<dbReference type="HOGENOM" id="CLU_000604_1_2_0"/>
<dbReference type="PROSITE" id="PS50893">
    <property type="entry name" value="ABC_TRANSPORTER_2"/>
    <property type="match status" value="1"/>
</dbReference>
<evidence type="ECO:0000313" key="5">
    <source>
        <dbReference type="EMBL" id="ADH63407.1"/>
    </source>
</evidence>
<dbReference type="PANTHER" id="PTHR45772">
    <property type="entry name" value="CONSERVED COMPONENT OF ABC TRANSPORTER FOR NATURAL AMINO ACIDS-RELATED"/>
    <property type="match status" value="1"/>
</dbReference>
<evidence type="ECO:0000313" key="6">
    <source>
        <dbReference type="Proteomes" id="UP000001916"/>
    </source>
</evidence>
<dbReference type="KEGG" id="msv:Mesil_1517"/>
<dbReference type="AlphaFoldDB" id="D7BF54"/>
<reference evidence="5 6" key="1">
    <citation type="journal article" date="2010" name="Stand. Genomic Sci.">
        <title>Complete genome sequence of Meiothermus silvanus type strain (VI-R2).</title>
        <authorList>
            <person name="Sikorski J."/>
            <person name="Tindall B.J."/>
            <person name="Lowry S."/>
            <person name="Lucas S."/>
            <person name="Nolan M."/>
            <person name="Copeland A."/>
            <person name="Glavina Del Rio T."/>
            <person name="Tice H."/>
            <person name="Cheng J.F."/>
            <person name="Han C."/>
            <person name="Pitluck S."/>
            <person name="Liolios K."/>
            <person name="Ivanova N."/>
            <person name="Mavromatis K."/>
            <person name="Mikhailova N."/>
            <person name="Pati A."/>
            <person name="Goodwin L."/>
            <person name="Chen A."/>
            <person name="Palaniappan K."/>
            <person name="Land M."/>
            <person name="Hauser L."/>
            <person name="Chang Y.J."/>
            <person name="Jeffries C.D."/>
            <person name="Rohde M."/>
            <person name="Goker M."/>
            <person name="Woyke T."/>
            <person name="Bristow J."/>
            <person name="Eisen J.A."/>
            <person name="Markowitz V."/>
            <person name="Hugenholtz P."/>
            <person name="Kyrpides N.C."/>
            <person name="Klenk H.P."/>
            <person name="Lapidus A."/>
        </authorList>
    </citation>
    <scope>NUCLEOTIDE SEQUENCE [LARGE SCALE GENOMIC DNA]</scope>
    <source>
        <strain evidence="6">ATCC 700542 / DSM 9946 / VI-R2</strain>
    </source>
</reference>
<dbReference type="STRING" id="526227.Mesil_1517"/>
<dbReference type="OrthoDB" id="9805514at2"/>
<dbReference type="InterPro" id="IPR030921">
    <property type="entry name" value="LPS_export_LptB"/>
</dbReference>
<dbReference type="InterPro" id="IPR003439">
    <property type="entry name" value="ABC_transporter-like_ATP-bd"/>
</dbReference>
<dbReference type="Pfam" id="PF00005">
    <property type="entry name" value="ABC_tran"/>
    <property type="match status" value="1"/>
</dbReference>
<dbReference type="PROSITE" id="PS00211">
    <property type="entry name" value="ABC_TRANSPORTER_1"/>
    <property type="match status" value="1"/>
</dbReference>
<dbReference type="GO" id="GO:0005524">
    <property type="term" value="F:ATP binding"/>
    <property type="evidence" value="ECO:0007669"/>
    <property type="project" value="UniProtKB-KW"/>
</dbReference>
<protein>
    <submittedName>
        <fullName evidence="5">ABC transporter related protein</fullName>
    </submittedName>
</protein>
<evidence type="ECO:0000256" key="2">
    <source>
        <dbReference type="ARBA" id="ARBA00022741"/>
    </source>
</evidence>
<keyword evidence="2" id="KW-0547">Nucleotide-binding</keyword>
<keyword evidence="3" id="KW-0067">ATP-binding</keyword>
<dbReference type="SUPFAM" id="SSF52540">
    <property type="entry name" value="P-loop containing nucleoside triphosphate hydrolases"/>
    <property type="match status" value="1"/>
</dbReference>
<dbReference type="eggNOG" id="COG1137">
    <property type="taxonomic scope" value="Bacteria"/>
</dbReference>
<dbReference type="InterPro" id="IPR051120">
    <property type="entry name" value="ABC_AA/LPS_Transport"/>
</dbReference>
<keyword evidence="1" id="KW-0813">Transport</keyword>
<dbReference type="NCBIfam" id="TIGR04406">
    <property type="entry name" value="LPS_export_lptB"/>
    <property type="match status" value="1"/>
</dbReference>
<dbReference type="InterPro" id="IPR003593">
    <property type="entry name" value="AAA+_ATPase"/>
</dbReference>
<keyword evidence="6" id="KW-1185">Reference proteome</keyword>
<proteinExistence type="predicted"/>
<feature type="domain" description="ABC transporter" evidence="4">
    <location>
        <begin position="23"/>
        <end position="256"/>
    </location>
</feature>